<sequence length="420" mass="45529">MSPSSSSSSMPRENDGGSGAAATRASSSRRPLAGSSGSSSASSSMPRENDGPMHICEDLCIPHISGVERRCEIEGSGMDERGPREEAPTSGGQGQRAGDTGNRRRPRGTRLLQFCYSKALAATGKELLCCTHALSAKASNIQAPQVTMCGLVKYSISSTTNCCPDVSKKHSLKCNYCQNIYTGGESLCKNSKKSDAKQKRAKELERDRAEIDLSHSEGEGSDDDGHNAVVELKTVRGSSTSTSGSTDKLCKQTPEKSLAARKGKEISEKVRSKISTQKREEKRGHACEYICQFFYEASIPLNTKRKKVLDSFKARKESWELNGCTVMTDAWTDKRGRGVMNLVAQSLYGVCFLDSVDCSAVKKDDIGEKNVVQVVTDNARVNEAATSKLPRWHNQQGAKAKSVTVSLCSDKDFEPDEDIP</sequence>
<feature type="compositionally biased region" description="Basic and acidic residues" evidence="1">
    <location>
        <begin position="262"/>
        <end position="277"/>
    </location>
</feature>
<feature type="compositionally biased region" description="Low complexity" evidence="1">
    <location>
        <begin position="1"/>
        <end position="11"/>
    </location>
</feature>
<feature type="domain" description="DUF659" evidence="2">
    <location>
        <begin position="301"/>
        <end position="390"/>
    </location>
</feature>
<feature type="compositionally biased region" description="Low complexity" evidence="1">
    <location>
        <begin position="237"/>
        <end position="246"/>
    </location>
</feature>
<feature type="region of interest" description="Disordered" evidence="1">
    <location>
        <begin position="198"/>
        <end position="277"/>
    </location>
</feature>
<dbReference type="InterPro" id="IPR007021">
    <property type="entry name" value="DUF659"/>
</dbReference>
<proteinExistence type="predicted"/>
<feature type="compositionally biased region" description="Low complexity" evidence="1">
    <location>
        <begin position="20"/>
        <end position="44"/>
    </location>
</feature>
<evidence type="ECO:0000313" key="4">
    <source>
        <dbReference type="Proteomes" id="UP001341281"/>
    </source>
</evidence>
<evidence type="ECO:0000259" key="2">
    <source>
        <dbReference type="Pfam" id="PF04937"/>
    </source>
</evidence>
<dbReference type="AlphaFoldDB" id="A0AAQ3X738"/>
<dbReference type="EMBL" id="CP144751">
    <property type="protein sequence ID" value="WVZ87220.1"/>
    <property type="molecule type" value="Genomic_DNA"/>
</dbReference>
<feature type="region of interest" description="Disordered" evidence="1">
    <location>
        <begin position="76"/>
        <end position="105"/>
    </location>
</feature>
<dbReference type="Pfam" id="PF04937">
    <property type="entry name" value="DUF659"/>
    <property type="match status" value="1"/>
</dbReference>
<gene>
    <name evidence="3" type="ORF">U9M48_033895</name>
</gene>
<feature type="compositionally biased region" description="Basic and acidic residues" evidence="1">
    <location>
        <begin position="198"/>
        <end position="226"/>
    </location>
</feature>
<dbReference type="PANTHER" id="PTHR32166">
    <property type="entry name" value="OSJNBA0013A04.12 PROTEIN"/>
    <property type="match status" value="1"/>
</dbReference>
<evidence type="ECO:0000313" key="3">
    <source>
        <dbReference type="EMBL" id="WVZ87220.1"/>
    </source>
</evidence>
<dbReference type="Proteomes" id="UP001341281">
    <property type="component" value="Chromosome 07"/>
</dbReference>
<feature type="compositionally biased region" description="Basic and acidic residues" evidence="1">
    <location>
        <begin position="76"/>
        <end position="87"/>
    </location>
</feature>
<organism evidence="3 4">
    <name type="scientific">Paspalum notatum var. saurae</name>
    <dbReference type="NCBI Taxonomy" id="547442"/>
    <lineage>
        <taxon>Eukaryota</taxon>
        <taxon>Viridiplantae</taxon>
        <taxon>Streptophyta</taxon>
        <taxon>Embryophyta</taxon>
        <taxon>Tracheophyta</taxon>
        <taxon>Spermatophyta</taxon>
        <taxon>Magnoliopsida</taxon>
        <taxon>Liliopsida</taxon>
        <taxon>Poales</taxon>
        <taxon>Poaceae</taxon>
        <taxon>PACMAD clade</taxon>
        <taxon>Panicoideae</taxon>
        <taxon>Andropogonodae</taxon>
        <taxon>Paspaleae</taxon>
        <taxon>Paspalinae</taxon>
        <taxon>Paspalum</taxon>
    </lineage>
</organism>
<dbReference type="PANTHER" id="PTHR32166:SF74">
    <property type="entry name" value="OS05G0256350 PROTEIN"/>
    <property type="match status" value="1"/>
</dbReference>
<reference evidence="3 4" key="1">
    <citation type="submission" date="2024-02" db="EMBL/GenBank/DDBJ databases">
        <title>High-quality chromosome-scale genome assembly of Pensacola bahiagrass (Paspalum notatum Flugge var. saurae).</title>
        <authorList>
            <person name="Vega J.M."/>
            <person name="Podio M."/>
            <person name="Orjuela J."/>
            <person name="Siena L.A."/>
            <person name="Pessino S.C."/>
            <person name="Combes M.C."/>
            <person name="Mariac C."/>
            <person name="Albertini E."/>
            <person name="Pupilli F."/>
            <person name="Ortiz J.P.A."/>
            <person name="Leblanc O."/>
        </authorList>
    </citation>
    <scope>NUCLEOTIDE SEQUENCE [LARGE SCALE GENOMIC DNA]</scope>
    <source>
        <strain evidence="3">R1</strain>
        <tissue evidence="3">Leaf</tissue>
    </source>
</reference>
<name>A0AAQ3X738_PASNO</name>
<accession>A0AAQ3X738</accession>
<evidence type="ECO:0000256" key="1">
    <source>
        <dbReference type="SAM" id="MobiDB-lite"/>
    </source>
</evidence>
<feature type="region of interest" description="Disordered" evidence="1">
    <location>
        <begin position="1"/>
        <end position="50"/>
    </location>
</feature>
<keyword evidence="4" id="KW-1185">Reference proteome</keyword>
<protein>
    <recommendedName>
        <fullName evidence="2">DUF659 domain-containing protein</fullName>
    </recommendedName>
</protein>